<name>A0A498R8Q0_9FIRM</name>
<reference evidence="1 2" key="1">
    <citation type="submission" date="2018-06" db="EMBL/GenBank/DDBJ databases">
        <authorList>
            <person name="Strepis N."/>
        </authorList>
    </citation>
    <scope>NUCLEOTIDE SEQUENCE [LARGE SCALE GENOMIC DNA]</scope>
    <source>
        <strain evidence="1">LUCI</strain>
    </source>
</reference>
<organism evidence="1 2">
    <name type="scientific">Lucifera butyrica</name>
    <dbReference type="NCBI Taxonomy" id="1351585"/>
    <lineage>
        <taxon>Bacteria</taxon>
        <taxon>Bacillati</taxon>
        <taxon>Bacillota</taxon>
        <taxon>Negativicutes</taxon>
        <taxon>Veillonellales</taxon>
        <taxon>Veillonellaceae</taxon>
        <taxon>Lucifera</taxon>
    </lineage>
</organism>
<dbReference type="Proteomes" id="UP000277811">
    <property type="component" value="Unassembled WGS sequence"/>
</dbReference>
<dbReference type="RefSeq" id="WP_165865946.1">
    <property type="nucleotide sequence ID" value="NZ_UPPP01000066.1"/>
</dbReference>
<proteinExistence type="predicted"/>
<evidence type="ECO:0000313" key="1">
    <source>
        <dbReference type="EMBL" id="VBB06652.1"/>
    </source>
</evidence>
<dbReference type="EMBL" id="UPPP01000066">
    <property type="protein sequence ID" value="VBB06652.1"/>
    <property type="molecule type" value="Genomic_DNA"/>
</dbReference>
<accession>A0A498R8Q0</accession>
<dbReference type="AlphaFoldDB" id="A0A498R8Q0"/>
<keyword evidence="2" id="KW-1185">Reference proteome</keyword>
<gene>
    <name evidence="1" type="ORF">LUCI_1888</name>
</gene>
<evidence type="ECO:0000313" key="2">
    <source>
        <dbReference type="Proteomes" id="UP000277811"/>
    </source>
</evidence>
<protein>
    <submittedName>
        <fullName evidence="1">Uncharacterized protein</fullName>
    </submittedName>
</protein>
<sequence length="63" mass="7207">MVHLMDRTGHTGIYRIVDNVSTETSRIWICDLCGAKVYQAKSGPTPQYKCLCGGKSWHRRPQR</sequence>